<dbReference type="Proteomes" id="UP001642464">
    <property type="component" value="Unassembled WGS sequence"/>
</dbReference>
<feature type="compositionally biased region" description="Basic and acidic residues" evidence="1">
    <location>
        <begin position="19"/>
        <end position="37"/>
    </location>
</feature>
<dbReference type="EMBL" id="CAXAMM010021335">
    <property type="protein sequence ID" value="CAK9049727.1"/>
    <property type="molecule type" value="Genomic_DNA"/>
</dbReference>
<gene>
    <name evidence="2" type="ORF">SCF082_LOCUS27529</name>
</gene>
<feature type="non-terminal residue" evidence="2">
    <location>
        <position position="56"/>
    </location>
</feature>
<feature type="non-terminal residue" evidence="2">
    <location>
        <position position="1"/>
    </location>
</feature>
<keyword evidence="3" id="KW-1185">Reference proteome</keyword>
<name>A0ABP0MG83_9DINO</name>
<accession>A0ABP0MG83</accession>
<comment type="caution">
    <text evidence="2">The sequence shown here is derived from an EMBL/GenBank/DDBJ whole genome shotgun (WGS) entry which is preliminary data.</text>
</comment>
<evidence type="ECO:0000313" key="2">
    <source>
        <dbReference type="EMBL" id="CAK9049727.1"/>
    </source>
</evidence>
<sequence>LAASSARLSALRPRGPGRAVHDPGRGRSPVGREEAVKARAVSEAIRRRRTDEAEAQ</sequence>
<evidence type="ECO:0000313" key="3">
    <source>
        <dbReference type="Proteomes" id="UP001642464"/>
    </source>
</evidence>
<reference evidence="2 3" key="1">
    <citation type="submission" date="2024-02" db="EMBL/GenBank/DDBJ databases">
        <authorList>
            <person name="Chen Y."/>
            <person name="Shah S."/>
            <person name="Dougan E. K."/>
            <person name="Thang M."/>
            <person name="Chan C."/>
        </authorList>
    </citation>
    <scope>NUCLEOTIDE SEQUENCE [LARGE SCALE GENOMIC DNA]</scope>
</reference>
<feature type="region of interest" description="Disordered" evidence="1">
    <location>
        <begin position="1"/>
        <end position="56"/>
    </location>
</feature>
<organism evidence="2 3">
    <name type="scientific">Durusdinium trenchii</name>
    <dbReference type="NCBI Taxonomy" id="1381693"/>
    <lineage>
        <taxon>Eukaryota</taxon>
        <taxon>Sar</taxon>
        <taxon>Alveolata</taxon>
        <taxon>Dinophyceae</taxon>
        <taxon>Suessiales</taxon>
        <taxon>Symbiodiniaceae</taxon>
        <taxon>Durusdinium</taxon>
    </lineage>
</organism>
<proteinExistence type="predicted"/>
<feature type="compositionally biased region" description="Low complexity" evidence="1">
    <location>
        <begin position="1"/>
        <end position="14"/>
    </location>
</feature>
<evidence type="ECO:0000256" key="1">
    <source>
        <dbReference type="SAM" id="MobiDB-lite"/>
    </source>
</evidence>
<protein>
    <submittedName>
        <fullName evidence="2">Uncharacterized protein</fullName>
    </submittedName>
</protein>